<dbReference type="Gene3D" id="3.10.129.10">
    <property type="entry name" value="Hotdog Thioesterase"/>
    <property type="match status" value="1"/>
</dbReference>
<dbReference type="SUPFAM" id="SSF54637">
    <property type="entry name" value="Thioesterase/thiol ester dehydrase-isomerase"/>
    <property type="match status" value="1"/>
</dbReference>
<sequence length="160" mass="18988">MKYKKVFPELCDGIEIKKDMCDYNGHMNVLFYFKIFIDTLETYYENELGFSKEYFSKGFSSFSLEDNIRYLKECKINQVVSTRFRLHSINKKLIHLVSIMINESNEVCSIYETVIAHIDMTKRKTVNMEGRFFENIKIICERHNETEINLPLKLSIKPVS</sequence>
<accession>A0A520LL30</accession>
<gene>
    <name evidence="1" type="ORF">EVB02_03010</name>
</gene>
<dbReference type="EMBL" id="SHBO01000034">
    <property type="protein sequence ID" value="RZO05900.1"/>
    <property type="molecule type" value="Genomic_DNA"/>
</dbReference>
<dbReference type="InterPro" id="IPR029069">
    <property type="entry name" value="HotDog_dom_sf"/>
</dbReference>
<dbReference type="Pfam" id="PF13279">
    <property type="entry name" value="4HBT_2"/>
    <property type="match status" value="1"/>
</dbReference>
<proteinExistence type="predicted"/>
<dbReference type="Proteomes" id="UP000318148">
    <property type="component" value="Unassembled WGS sequence"/>
</dbReference>
<dbReference type="CDD" id="cd00586">
    <property type="entry name" value="4HBT"/>
    <property type="match status" value="1"/>
</dbReference>
<comment type="caution">
    <text evidence="1">The sequence shown here is derived from an EMBL/GenBank/DDBJ whole genome shotgun (WGS) entry which is preliminary data.</text>
</comment>
<protein>
    <submittedName>
        <fullName evidence="1">Thioesterase</fullName>
    </submittedName>
</protein>
<dbReference type="AlphaFoldDB" id="A0A520LL30"/>
<organism evidence="1 2">
    <name type="scientific">SAR92 clade bacterium</name>
    <dbReference type="NCBI Taxonomy" id="2315479"/>
    <lineage>
        <taxon>Bacteria</taxon>
        <taxon>Pseudomonadati</taxon>
        <taxon>Pseudomonadota</taxon>
        <taxon>Gammaproteobacteria</taxon>
        <taxon>Cellvibrionales</taxon>
        <taxon>Porticoccaceae</taxon>
        <taxon>SAR92 clade</taxon>
    </lineage>
</organism>
<evidence type="ECO:0000313" key="2">
    <source>
        <dbReference type="Proteomes" id="UP000318148"/>
    </source>
</evidence>
<name>A0A520LL30_9GAMM</name>
<reference evidence="1 2" key="1">
    <citation type="submission" date="2019-02" db="EMBL/GenBank/DDBJ databases">
        <title>Prokaryotic population dynamics and viral predation in marine succession experiment using metagenomics: the confinement effect.</title>
        <authorList>
            <person name="Haro-Moreno J.M."/>
            <person name="Rodriguez-Valera F."/>
            <person name="Lopez-Perez M."/>
        </authorList>
    </citation>
    <scope>NUCLEOTIDE SEQUENCE [LARGE SCALE GENOMIC DNA]</scope>
    <source>
        <strain evidence="1">MED-G169</strain>
    </source>
</reference>
<evidence type="ECO:0000313" key="1">
    <source>
        <dbReference type="EMBL" id="RZO05900.1"/>
    </source>
</evidence>